<dbReference type="InterPro" id="IPR020568">
    <property type="entry name" value="Ribosomal_Su5_D2-typ_SF"/>
</dbReference>
<dbReference type="GO" id="GO:0005524">
    <property type="term" value="F:ATP binding"/>
    <property type="evidence" value="ECO:0007669"/>
    <property type="project" value="InterPro"/>
</dbReference>
<dbReference type="Pfam" id="PF17820">
    <property type="entry name" value="PDZ_6"/>
    <property type="match status" value="1"/>
</dbReference>
<keyword evidence="7" id="KW-1185">Reference proteome</keyword>
<proteinExistence type="inferred from homology"/>
<dbReference type="SMART" id="SM00228">
    <property type="entry name" value="PDZ"/>
    <property type="match status" value="1"/>
</dbReference>
<dbReference type="InterPro" id="IPR008269">
    <property type="entry name" value="Lon_proteolytic"/>
</dbReference>
<dbReference type="EC" id="3.4.21.53" evidence="1"/>
<sequence>MQAASSVEGAAPVRESGPGGPAAPPRRGPELTITEGGQPASDPAGGHVRGRRGGGRAGAWTGRKPDNRSAAMLVSGLLAMALGVTAVSLPVPYVIESPGPTFNTLGEDQGEPVITVTGTESFPARGSLDLTTVYVDGGPNGPVSVFAAFSAWLNGSKAVYPEELIFPRGVTKEQSQQESSTAMVTSQENAVAAALKELNIPFEQRMEIASLADGSAADGQLQAGDVLLSINDKPITALAVVQAELAAGNGAPVTVVVDRSGSRIPATITPSVSPSGRFILGVILQYNFTFPFDVRISLDEVGGPSAGMMFALGIIDTITPGELTGGTHVAGTGTISPDGSVGPIGGISQKMHGARSAGASLFLAPAANCGDVVGHIPDGLQVVKVENLAGARKAVELAASGSDTSGLPACTSG</sequence>
<dbReference type="InterPro" id="IPR014721">
    <property type="entry name" value="Ribsml_uS5_D2-typ_fold_subgr"/>
</dbReference>
<dbReference type="SUPFAM" id="SSF50156">
    <property type="entry name" value="PDZ domain-like"/>
    <property type="match status" value="1"/>
</dbReference>
<comment type="caution">
    <text evidence="6">The sequence shown here is derived from an EMBL/GenBank/DDBJ whole genome shotgun (WGS) entry which is preliminary data.</text>
</comment>
<feature type="active site" evidence="1">
    <location>
        <position position="305"/>
    </location>
</feature>
<evidence type="ECO:0000256" key="3">
    <source>
        <dbReference type="SAM" id="Phobius"/>
    </source>
</evidence>
<dbReference type="SUPFAM" id="SSF54211">
    <property type="entry name" value="Ribosomal protein S5 domain 2-like"/>
    <property type="match status" value="1"/>
</dbReference>
<comment type="catalytic activity">
    <reaction evidence="1">
        <text>Hydrolysis of proteins in presence of ATP.</text>
        <dbReference type="EC" id="3.4.21.53"/>
    </reaction>
</comment>
<feature type="domain" description="Lon proteolytic" evidence="5">
    <location>
        <begin position="300"/>
        <end position="398"/>
    </location>
</feature>
<dbReference type="Pfam" id="PF05362">
    <property type="entry name" value="Lon_C"/>
    <property type="match status" value="1"/>
</dbReference>
<evidence type="ECO:0000256" key="1">
    <source>
        <dbReference type="PROSITE-ProRule" id="PRU01122"/>
    </source>
</evidence>
<keyword evidence="1" id="KW-0378">Hydrolase</keyword>
<feature type="domain" description="PDZ" evidence="4">
    <location>
        <begin position="208"/>
        <end position="243"/>
    </location>
</feature>
<feature type="active site" evidence="1">
    <location>
        <position position="350"/>
    </location>
</feature>
<dbReference type="PROSITE" id="PS51786">
    <property type="entry name" value="LON_PROTEOLYTIC"/>
    <property type="match status" value="1"/>
</dbReference>
<evidence type="ECO:0000256" key="2">
    <source>
        <dbReference type="SAM" id="MobiDB-lite"/>
    </source>
</evidence>
<dbReference type="GO" id="GO:0004252">
    <property type="term" value="F:serine-type endopeptidase activity"/>
    <property type="evidence" value="ECO:0007669"/>
    <property type="project" value="UniProtKB-UniRule"/>
</dbReference>
<keyword evidence="3" id="KW-0812">Transmembrane</keyword>
<dbReference type="EMBL" id="RBED01000106">
    <property type="protein sequence ID" value="RNL53331.1"/>
    <property type="molecule type" value="Genomic_DNA"/>
</dbReference>
<organism evidence="6 7">
    <name type="scientific">Arthrobacter oryzae</name>
    <dbReference type="NCBI Taxonomy" id="409290"/>
    <lineage>
        <taxon>Bacteria</taxon>
        <taxon>Bacillati</taxon>
        <taxon>Actinomycetota</taxon>
        <taxon>Actinomycetes</taxon>
        <taxon>Micrococcales</taxon>
        <taxon>Micrococcaceae</taxon>
        <taxon>Arthrobacter</taxon>
    </lineage>
</organism>
<feature type="transmembrane region" description="Helical" evidence="3">
    <location>
        <begin position="70"/>
        <end position="95"/>
    </location>
</feature>
<dbReference type="InterPro" id="IPR041489">
    <property type="entry name" value="PDZ_6"/>
</dbReference>
<dbReference type="Proteomes" id="UP000273807">
    <property type="component" value="Unassembled WGS sequence"/>
</dbReference>
<keyword evidence="3" id="KW-0472">Membrane</keyword>
<evidence type="ECO:0000259" key="4">
    <source>
        <dbReference type="PROSITE" id="PS50106"/>
    </source>
</evidence>
<evidence type="ECO:0000259" key="5">
    <source>
        <dbReference type="PROSITE" id="PS51786"/>
    </source>
</evidence>
<dbReference type="InterPro" id="IPR001478">
    <property type="entry name" value="PDZ"/>
</dbReference>
<keyword evidence="3" id="KW-1133">Transmembrane helix</keyword>
<dbReference type="AlphaFoldDB" id="A0A3N0BVX8"/>
<dbReference type="Gene3D" id="3.30.230.10">
    <property type="match status" value="1"/>
</dbReference>
<dbReference type="GO" id="GO:0004176">
    <property type="term" value="F:ATP-dependent peptidase activity"/>
    <property type="evidence" value="ECO:0007669"/>
    <property type="project" value="UniProtKB-UniRule"/>
</dbReference>
<dbReference type="PANTHER" id="PTHR10046">
    <property type="entry name" value="ATP DEPENDENT LON PROTEASE FAMILY MEMBER"/>
    <property type="match status" value="1"/>
</dbReference>
<protein>
    <recommendedName>
        <fullName evidence="1">endopeptidase La</fullName>
        <ecNumber evidence="1">3.4.21.53</ecNumber>
    </recommendedName>
</protein>
<name>A0A3N0BVX8_9MICC</name>
<keyword evidence="1" id="KW-0645">Protease</keyword>
<evidence type="ECO:0000313" key="7">
    <source>
        <dbReference type="Proteomes" id="UP000273807"/>
    </source>
</evidence>
<reference evidence="6 7" key="1">
    <citation type="submission" date="2018-10" db="EMBL/GenBank/DDBJ databases">
        <title>Genome sequencing of Arthrobacter oryzae TNB02.</title>
        <authorList>
            <person name="Cho Y.-J."/>
            <person name="Cho A."/>
            <person name="Kim O.-S."/>
        </authorList>
    </citation>
    <scope>NUCLEOTIDE SEQUENCE [LARGE SCALE GENOMIC DNA]</scope>
    <source>
        <strain evidence="6 7">TNB02</strain>
    </source>
</reference>
<accession>A0A3N0BVX8</accession>
<dbReference type="PROSITE" id="PS50106">
    <property type="entry name" value="PDZ"/>
    <property type="match status" value="1"/>
</dbReference>
<dbReference type="OrthoDB" id="2356897at2"/>
<dbReference type="InterPro" id="IPR036034">
    <property type="entry name" value="PDZ_sf"/>
</dbReference>
<keyword evidence="1" id="KW-0720">Serine protease</keyword>
<gene>
    <name evidence="6" type="ORF">D7003_12600</name>
</gene>
<dbReference type="GO" id="GO:0006508">
    <property type="term" value="P:proteolysis"/>
    <property type="evidence" value="ECO:0007669"/>
    <property type="project" value="UniProtKB-KW"/>
</dbReference>
<dbReference type="InterPro" id="IPR027065">
    <property type="entry name" value="Lon_Prtase"/>
</dbReference>
<evidence type="ECO:0000313" key="6">
    <source>
        <dbReference type="EMBL" id="RNL53331.1"/>
    </source>
</evidence>
<feature type="region of interest" description="Disordered" evidence="2">
    <location>
        <begin position="1"/>
        <end position="66"/>
    </location>
</feature>
<dbReference type="GO" id="GO:0030163">
    <property type="term" value="P:protein catabolic process"/>
    <property type="evidence" value="ECO:0007669"/>
    <property type="project" value="InterPro"/>
</dbReference>
<comment type="similarity">
    <text evidence="1">Belongs to the peptidase S16 family.</text>
</comment>